<dbReference type="Gene3D" id="1.10.10.10">
    <property type="entry name" value="Winged helix-like DNA-binding domain superfamily/Winged helix DNA-binding domain"/>
    <property type="match status" value="1"/>
</dbReference>
<gene>
    <name evidence="10" type="ORF">IAA06_00760</name>
</gene>
<dbReference type="SMART" id="SM00448">
    <property type="entry name" value="REC"/>
    <property type="match status" value="1"/>
</dbReference>
<comment type="function">
    <text evidence="5">May play the central regulatory role in sporulation. It may be an element of the effector pathway responsible for the activation of sporulation genes in response to nutritional stress. Spo0A may act in concert with spo0H (a sigma factor) to control the expression of some genes that are critical to the sporulation process.</text>
</comment>
<dbReference type="SUPFAM" id="SSF52172">
    <property type="entry name" value="CheY-like"/>
    <property type="match status" value="1"/>
</dbReference>
<dbReference type="PROSITE" id="PS51755">
    <property type="entry name" value="OMPR_PHOB"/>
    <property type="match status" value="1"/>
</dbReference>
<dbReference type="Gene3D" id="6.10.250.690">
    <property type="match status" value="1"/>
</dbReference>
<dbReference type="Proteomes" id="UP000823842">
    <property type="component" value="Unassembled WGS sequence"/>
</dbReference>
<name>A0A9D2RUL4_9FIRM</name>
<evidence type="ECO:0000256" key="3">
    <source>
        <dbReference type="ARBA" id="ARBA00023125"/>
    </source>
</evidence>
<dbReference type="GO" id="GO:0000156">
    <property type="term" value="F:phosphorelay response regulator activity"/>
    <property type="evidence" value="ECO:0007669"/>
    <property type="project" value="TreeGrafter"/>
</dbReference>
<dbReference type="InterPro" id="IPR039420">
    <property type="entry name" value="WalR-like"/>
</dbReference>
<dbReference type="Pfam" id="PF00486">
    <property type="entry name" value="Trans_reg_C"/>
    <property type="match status" value="1"/>
</dbReference>
<keyword evidence="3 7" id="KW-0238">DNA-binding</keyword>
<dbReference type="InterPro" id="IPR016032">
    <property type="entry name" value="Sig_transdc_resp-reg_C-effctor"/>
</dbReference>
<evidence type="ECO:0000259" key="9">
    <source>
        <dbReference type="PROSITE" id="PS51755"/>
    </source>
</evidence>
<evidence type="ECO:0000256" key="4">
    <source>
        <dbReference type="ARBA" id="ARBA00023163"/>
    </source>
</evidence>
<evidence type="ECO:0000313" key="11">
    <source>
        <dbReference type="Proteomes" id="UP000823842"/>
    </source>
</evidence>
<dbReference type="Gene3D" id="3.40.50.2300">
    <property type="match status" value="1"/>
</dbReference>
<dbReference type="CDD" id="cd00383">
    <property type="entry name" value="trans_reg_C"/>
    <property type="match status" value="1"/>
</dbReference>
<feature type="modified residue" description="4-aspartylphosphate" evidence="6">
    <location>
        <position position="52"/>
    </location>
</feature>
<proteinExistence type="predicted"/>
<dbReference type="AlphaFoldDB" id="A0A9D2RUL4"/>
<dbReference type="InterPro" id="IPR001789">
    <property type="entry name" value="Sig_transdc_resp-reg_receiver"/>
</dbReference>
<dbReference type="GO" id="GO:0032993">
    <property type="term" value="C:protein-DNA complex"/>
    <property type="evidence" value="ECO:0007669"/>
    <property type="project" value="TreeGrafter"/>
</dbReference>
<dbReference type="Pfam" id="PF00072">
    <property type="entry name" value="Response_reg"/>
    <property type="match status" value="1"/>
</dbReference>
<feature type="domain" description="Response regulatory" evidence="8">
    <location>
        <begin position="2"/>
        <end position="116"/>
    </location>
</feature>
<evidence type="ECO:0000256" key="2">
    <source>
        <dbReference type="ARBA" id="ARBA00023015"/>
    </source>
</evidence>
<evidence type="ECO:0000259" key="8">
    <source>
        <dbReference type="PROSITE" id="PS50110"/>
    </source>
</evidence>
<accession>A0A9D2RUL4</accession>
<dbReference type="CDD" id="cd17574">
    <property type="entry name" value="REC_OmpR"/>
    <property type="match status" value="1"/>
</dbReference>
<dbReference type="InterPro" id="IPR036388">
    <property type="entry name" value="WH-like_DNA-bd_sf"/>
</dbReference>
<feature type="DNA-binding region" description="OmpR/PhoB-type" evidence="7">
    <location>
        <begin position="126"/>
        <end position="225"/>
    </location>
</feature>
<keyword evidence="4" id="KW-0804">Transcription</keyword>
<dbReference type="GO" id="GO:0000976">
    <property type="term" value="F:transcription cis-regulatory region binding"/>
    <property type="evidence" value="ECO:0007669"/>
    <property type="project" value="TreeGrafter"/>
</dbReference>
<dbReference type="SUPFAM" id="SSF46894">
    <property type="entry name" value="C-terminal effector domain of the bipartite response regulators"/>
    <property type="match status" value="1"/>
</dbReference>
<evidence type="ECO:0000256" key="5">
    <source>
        <dbReference type="ARBA" id="ARBA00024867"/>
    </source>
</evidence>
<reference evidence="10" key="1">
    <citation type="journal article" date="2021" name="PeerJ">
        <title>Extensive microbial diversity within the chicken gut microbiome revealed by metagenomics and culture.</title>
        <authorList>
            <person name="Gilroy R."/>
            <person name="Ravi A."/>
            <person name="Getino M."/>
            <person name="Pursley I."/>
            <person name="Horton D.L."/>
            <person name="Alikhan N.F."/>
            <person name="Baker D."/>
            <person name="Gharbi K."/>
            <person name="Hall N."/>
            <person name="Watson M."/>
            <person name="Adriaenssens E.M."/>
            <person name="Foster-Nyarko E."/>
            <person name="Jarju S."/>
            <person name="Secka A."/>
            <person name="Antonio M."/>
            <person name="Oren A."/>
            <person name="Chaudhuri R.R."/>
            <person name="La Ragione R."/>
            <person name="Hildebrand F."/>
            <person name="Pallen M.J."/>
        </authorList>
    </citation>
    <scope>NUCLEOTIDE SEQUENCE</scope>
    <source>
        <strain evidence="10">ChiSjej1B19-5720</strain>
    </source>
</reference>
<dbReference type="PROSITE" id="PS50110">
    <property type="entry name" value="RESPONSE_REGULATORY"/>
    <property type="match status" value="1"/>
</dbReference>
<protein>
    <recommendedName>
        <fullName evidence="1">Stage 0 sporulation protein A homolog</fullName>
    </recommendedName>
</protein>
<organism evidence="10 11">
    <name type="scientific">Candidatus Blautia faecavium</name>
    <dbReference type="NCBI Taxonomy" id="2838487"/>
    <lineage>
        <taxon>Bacteria</taxon>
        <taxon>Bacillati</taxon>
        <taxon>Bacillota</taxon>
        <taxon>Clostridia</taxon>
        <taxon>Lachnospirales</taxon>
        <taxon>Lachnospiraceae</taxon>
        <taxon>Blautia</taxon>
    </lineage>
</organism>
<reference evidence="10" key="2">
    <citation type="submission" date="2021-04" db="EMBL/GenBank/DDBJ databases">
        <authorList>
            <person name="Gilroy R."/>
        </authorList>
    </citation>
    <scope>NUCLEOTIDE SEQUENCE</scope>
    <source>
        <strain evidence="10">ChiSjej1B19-5720</strain>
    </source>
</reference>
<keyword evidence="6" id="KW-0597">Phosphoprotein</keyword>
<dbReference type="PANTHER" id="PTHR48111:SF73">
    <property type="entry name" value="ALKALINE PHOSPHATASE SYNTHESIS TRANSCRIPTIONAL REGULATORY PROTEIN PHOP"/>
    <property type="match status" value="1"/>
</dbReference>
<evidence type="ECO:0000256" key="6">
    <source>
        <dbReference type="PROSITE-ProRule" id="PRU00169"/>
    </source>
</evidence>
<dbReference type="GO" id="GO:0005829">
    <property type="term" value="C:cytosol"/>
    <property type="evidence" value="ECO:0007669"/>
    <property type="project" value="TreeGrafter"/>
</dbReference>
<dbReference type="InterPro" id="IPR011006">
    <property type="entry name" value="CheY-like_superfamily"/>
</dbReference>
<dbReference type="PANTHER" id="PTHR48111">
    <property type="entry name" value="REGULATOR OF RPOS"/>
    <property type="match status" value="1"/>
</dbReference>
<evidence type="ECO:0000256" key="7">
    <source>
        <dbReference type="PROSITE-ProRule" id="PRU01091"/>
    </source>
</evidence>
<dbReference type="EMBL" id="DWYZ01000019">
    <property type="protein sequence ID" value="HJB27313.1"/>
    <property type="molecule type" value="Genomic_DNA"/>
</dbReference>
<keyword evidence="2" id="KW-0805">Transcription regulation</keyword>
<dbReference type="SMART" id="SM00862">
    <property type="entry name" value="Trans_reg_C"/>
    <property type="match status" value="1"/>
</dbReference>
<sequence length="225" mass="25580">MRVLVVEDDEIILEGLKYSLMMEGYEVLSCKTAGEALELIKNNAALDFCLLDVMLPDGNGFRVCEEIRKEGNTPIIFLTACEDEVSTVRALEIGADDYITKPFRIRELLARMKAVQRRTGGERAEEPVIQAGKNQVNLLTGKVYRDNREVILTAMEYKLLLIFLNHRGQVLTRDQILGQIWDGAGDYVNDNTLSVYIKRLRKKLDDTQEETLIKTVRGIGYCMDK</sequence>
<feature type="domain" description="OmpR/PhoB-type" evidence="9">
    <location>
        <begin position="126"/>
        <end position="225"/>
    </location>
</feature>
<evidence type="ECO:0000256" key="1">
    <source>
        <dbReference type="ARBA" id="ARBA00018672"/>
    </source>
</evidence>
<evidence type="ECO:0000313" key="10">
    <source>
        <dbReference type="EMBL" id="HJB27313.1"/>
    </source>
</evidence>
<dbReference type="InterPro" id="IPR001867">
    <property type="entry name" value="OmpR/PhoB-type_DNA-bd"/>
</dbReference>
<dbReference type="GO" id="GO:0006355">
    <property type="term" value="P:regulation of DNA-templated transcription"/>
    <property type="evidence" value="ECO:0007669"/>
    <property type="project" value="InterPro"/>
</dbReference>
<comment type="caution">
    <text evidence="10">The sequence shown here is derived from an EMBL/GenBank/DDBJ whole genome shotgun (WGS) entry which is preliminary data.</text>
</comment>